<dbReference type="Proteomes" id="UP000000305">
    <property type="component" value="Unassembled WGS sequence"/>
</dbReference>
<feature type="compositionally biased region" description="Basic and acidic residues" evidence="1">
    <location>
        <begin position="255"/>
        <end position="268"/>
    </location>
</feature>
<evidence type="ECO:0000256" key="1">
    <source>
        <dbReference type="SAM" id="MobiDB-lite"/>
    </source>
</evidence>
<dbReference type="GO" id="GO:0030833">
    <property type="term" value="P:regulation of actin filament polymerization"/>
    <property type="evidence" value="ECO:0000318"/>
    <property type="project" value="GO_Central"/>
</dbReference>
<sequence>MECGTSEVSYDPLAMKSFGNREIASRWAGISEYRTVWSIWRSLLEKTDKLAAVEIFQTQIADGGMYEKVAEYFSIMSRLELYTCSASQFSFGKIKEQAQTISRDYDLACFVDAFPILNQHITYDFEPCDNDVITTVDQAHGAGPGLIQSGKQYECRVAQESKKIRESTRTLQTLQGMKESGLKSDPNEPNGPDIDAKIYEIKNQLRRSDTAKIKAEARLECLHAGGVKVDEFLQDAEGLVTLGLMRSSSQLSFRESAHEESEFSDRGSRAGPETLSRMRKMKKPLTKLSV</sequence>
<dbReference type="GO" id="GO:0055037">
    <property type="term" value="C:recycling endosome"/>
    <property type="evidence" value="ECO:0000318"/>
    <property type="project" value="GO_Central"/>
</dbReference>
<feature type="region of interest" description="Disordered" evidence="1">
    <location>
        <begin position="255"/>
        <end position="290"/>
    </location>
</feature>
<feature type="compositionally biased region" description="Basic residues" evidence="1">
    <location>
        <begin position="277"/>
        <end position="290"/>
    </location>
</feature>
<gene>
    <name evidence="2" type="ORF">DAPPUDRAFT_335571</name>
</gene>
<evidence type="ECO:0000313" key="2">
    <source>
        <dbReference type="EMBL" id="EFX63362.1"/>
    </source>
</evidence>
<dbReference type="AlphaFoldDB" id="E9HY17"/>
<dbReference type="PANTHER" id="PTHR15735">
    <property type="entry name" value="FCH AND DOUBLE SH3 DOMAINS PROTEIN"/>
    <property type="match status" value="1"/>
</dbReference>
<reference evidence="2 3" key="1">
    <citation type="journal article" date="2011" name="Science">
        <title>The ecoresponsive genome of Daphnia pulex.</title>
        <authorList>
            <person name="Colbourne J.K."/>
            <person name="Pfrender M.E."/>
            <person name="Gilbert D."/>
            <person name="Thomas W.K."/>
            <person name="Tucker A."/>
            <person name="Oakley T.H."/>
            <person name="Tokishita S."/>
            <person name="Aerts A."/>
            <person name="Arnold G.J."/>
            <person name="Basu M.K."/>
            <person name="Bauer D.J."/>
            <person name="Caceres C.E."/>
            <person name="Carmel L."/>
            <person name="Casola C."/>
            <person name="Choi J.H."/>
            <person name="Detter J.C."/>
            <person name="Dong Q."/>
            <person name="Dusheyko S."/>
            <person name="Eads B.D."/>
            <person name="Frohlich T."/>
            <person name="Geiler-Samerotte K.A."/>
            <person name="Gerlach D."/>
            <person name="Hatcher P."/>
            <person name="Jogdeo S."/>
            <person name="Krijgsveld J."/>
            <person name="Kriventseva E.V."/>
            <person name="Kultz D."/>
            <person name="Laforsch C."/>
            <person name="Lindquist E."/>
            <person name="Lopez J."/>
            <person name="Manak J.R."/>
            <person name="Muller J."/>
            <person name="Pangilinan J."/>
            <person name="Patwardhan R.P."/>
            <person name="Pitluck S."/>
            <person name="Pritham E.J."/>
            <person name="Rechtsteiner A."/>
            <person name="Rho M."/>
            <person name="Rogozin I.B."/>
            <person name="Sakarya O."/>
            <person name="Salamov A."/>
            <person name="Schaack S."/>
            <person name="Shapiro H."/>
            <person name="Shiga Y."/>
            <person name="Skalitzky C."/>
            <person name="Smith Z."/>
            <person name="Souvorov A."/>
            <person name="Sung W."/>
            <person name="Tang Z."/>
            <person name="Tsuchiya D."/>
            <person name="Tu H."/>
            <person name="Vos H."/>
            <person name="Wang M."/>
            <person name="Wolf Y.I."/>
            <person name="Yamagata H."/>
            <person name="Yamada T."/>
            <person name="Ye Y."/>
            <person name="Shaw J.R."/>
            <person name="Andrews J."/>
            <person name="Crease T.J."/>
            <person name="Tang H."/>
            <person name="Lucas S.M."/>
            <person name="Robertson H.M."/>
            <person name="Bork P."/>
            <person name="Koonin E.V."/>
            <person name="Zdobnov E.M."/>
            <person name="Grigoriev I.V."/>
            <person name="Lynch M."/>
            <person name="Boore J.L."/>
        </authorList>
    </citation>
    <scope>NUCLEOTIDE SEQUENCE [LARGE SCALE GENOMIC DNA]</scope>
</reference>
<name>E9HY17_DAPPU</name>
<organism evidence="2 3">
    <name type="scientific">Daphnia pulex</name>
    <name type="common">Water flea</name>
    <dbReference type="NCBI Taxonomy" id="6669"/>
    <lineage>
        <taxon>Eukaryota</taxon>
        <taxon>Metazoa</taxon>
        <taxon>Ecdysozoa</taxon>
        <taxon>Arthropoda</taxon>
        <taxon>Crustacea</taxon>
        <taxon>Branchiopoda</taxon>
        <taxon>Diplostraca</taxon>
        <taxon>Cladocera</taxon>
        <taxon>Anomopoda</taxon>
        <taxon>Daphniidae</taxon>
        <taxon>Daphnia</taxon>
    </lineage>
</organism>
<dbReference type="GO" id="GO:0031594">
    <property type="term" value="C:neuromuscular junction"/>
    <property type="evidence" value="ECO:0000318"/>
    <property type="project" value="GO_Central"/>
</dbReference>
<dbReference type="OrthoDB" id="10065861at2759"/>
<dbReference type="HOGENOM" id="CLU_960643_0_0_1"/>
<accession>E9HY17</accession>
<evidence type="ECO:0000313" key="3">
    <source>
        <dbReference type="Proteomes" id="UP000000305"/>
    </source>
</evidence>
<proteinExistence type="predicted"/>
<dbReference type="eggNOG" id="KOG3565">
    <property type="taxonomic scope" value="Eukaryota"/>
</dbReference>
<protein>
    <submittedName>
        <fullName evidence="2">Uncharacterized protein</fullName>
    </submittedName>
</protein>
<dbReference type="PhylomeDB" id="E9HY17"/>
<dbReference type="KEGG" id="dpx:DAPPUDRAFT_335571"/>
<keyword evidence="3" id="KW-1185">Reference proteome</keyword>
<dbReference type="PANTHER" id="PTHR15735:SF21">
    <property type="entry name" value="PROTEIN NERVOUS WRECK"/>
    <property type="match status" value="1"/>
</dbReference>
<dbReference type="STRING" id="6669.E9HY17"/>
<dbReference type="EMBL" id="GL733098">
    <property type="protein sequence ID" value="EFX63362.1"/>
    <property type="molecule type" value="Genomic_DNA"/>
</dbReference>
<dbReference type="GO" id="GO:0007274">
    <property type="term" value="P:neuromuscular synaptic transmission"/>
    <property type="evidence" value="ECO:0000318"/>
    <property type="project" value="GO_Central"/>
</dbReference>
<dbReference type="InParanoid" id="E9HY17"/>